<name>A0A3D8PGB0_9BACI</name>
<dbReference type="EMBL" id="PIOD01000026">
    <property type="protein sequence ID" value="RDW15126.1"/>
    <property type="molecule type" value="Genomic_DNA"/>
</dbReference>
<organism evidence="2 3">
    <name type="scientific">Oceanobacillus chungangensis</name>
    <dbReference type="NCBI Taxonomy" id="1229152"/>
    <lineage>
        <taxon>Bacteria</taxon>
        <taxon>Bacillati</taxon>
        <taxon>Bacillota</taxon>
        <taxon>Bacilli</taxon>
        <taxon>Bacillales</taxon>
        <taxon>Bacillaceae</taxon>
        <taxon>Oceanobacillus</taxon>
    </lineage>
</organism>
<dbReference type="RefSeq" id="WP_115751314.1">
    <property type="nucleotide sequence ID" value="NZ_PIOD01000026.1"/>
</dbReference>
<evidence type="ECO:0000313" key="2">
    <source>
        <dbReference type="EMBL" id="RDW15126.1"/>
    </source>
</evidence>
<evidence type="ECO:0000256" key="1">
    <source>
        <dbReference type="SAM" id="Phobius"/>
    </source>
</evidence>
<proteinExistence type="predicted"/>
<keyword evidence="3" id="KW-1185">Reference proteome</keyword>
<keyword evidence="1" id="KW-0472">Membrane</keyword>
<dbReference type="Proteomes" id="UP000256520">
    <property type="component" value="Unassembled WGS sequence"/>
</dbReference>
<comment type="caution">
    <text evidence="2">The sequence shown here is derived from an EMBL/GenBank/DDBJ whole genome shotgun (WGS) entry which is preliminary data.</text>
</comment>
<feature type="transmembrane region" description="Helical" evidence="1">
    <location>
        <begin position="79"/>
        <end position="103"/>
    </location>
</feature>
<dbReference type="AlphaFoldDB" id="A0A3D8PGB0"/>
<dbReference type="OrthoDB" id="2080990at2"/>
<protein>
    <submittedName>
        <fullName evidence="2">Uncharacterized protein</fullName>
    </submittedName>
</protein>
<keyword evidence="1" id="KW-0812">Transmembrane</keyword>
<keyword evidence="1" id="KW-1133">Transmembrane helix</keyword>
<feature type="transmembrane region" description="Helical" evidence="1">
    <location>
        <begin position="110"/>
        <end position="132"/>
    </location>
</feature>
<accession>A0A3D8PGB0</accession>
<gene>
    <name evidence="2" type="ORF">CWR45_18335</name>
</gene>
<evidence type="ECO:0000313" key="3">
    <source>
        <dbReference type="Proteomes" id="UP000256520"/>
    </source>
</evidence>
<sequence length="155" mass="17812">MLLFLLFYIFVIPMCILLHEIGRAVGAVRSSKYHARVYLGNKNNENKENFRFGKLHFHINWSYVGFVDWDGNLNKRQKAVALAGGPIISLVLVFLFGIIGMFVPQGDFRSFMWGISIFNFFQVVVTLIPITYPHWMGSYNGHPSDGLQLLRLLRS</sequence>
<reference evidence="3" key="1">
    <citation type="submission" date="2017-11" db="EMBL/GenBank/DDBJ databases">
        <authorList>
            <person name="Zhu W."/>
        </authorList>
    </citation>
    <scope>NUCLEOTIDE SEQUENCE [LARGE SCALE GENOMIC DNA]</scope>
    <source>
        <strain evidence="3">CAU 1051</strain>
    </source>
</reference>